<reference evidence="2 3" key="1">
    <citation type="journal article" date="2021" name="bioRxiv">
        <title>Chromosome-scale and haplotype-resolved genome assembly of a tetraploid potato cultivar.</title>
        <authorList>
            <person name="Sun H."/>
            <person name="Jiao W.-B."/>
            <person name="Krause K."/>
            <person name="Campoy J.A."/>
            <person name="Goel M."/>
            <person name="Folz-Donahue K."/>
            <person name="Kukat C."/>
            <person name="Huettel B."/>
            <person name="Schneeberger K."/>
        </authorList>
    </citation>
    <scope>NUCLEOTIDE SEQUENCE [LARGE SCALE GENOMIC DNA]</scope>
    <source>
        <strain evidence="2">SolTubOtavaFocal</strain>
        <tissue evidence="2">Leaves</tissue>
    </source>
</reference>
<evidence type="ECO:0000313" key="2">
    <source>
        <dbReference type="EMBL" id="KAH0740715.1"/>
    </source>
</evidence>
<keyword evidence="3" id="KW-1185">Reference proteome</keyword>
<protein>
    <submittedName>
        <fullName evidence="2">Uncharacterized protein</fullName>
    </submittedName>
</protein>
<accession>A0ABQ7U1R3</accession>
<keyword evidence="1" id="KW-0175">Coiled coil</keyword>
<evidence type="ECO:0000313" key="3">
    <source>
        <dbReference type="Proteomes" id="UP000826656"/>
    </source>
</evidence>
<dbReference type="EMBL" id="JAIVGD010000026">
    <property type="protein sequence ID" value="KAH0740715.1"/>
    <property type="molecule type" value="Genomic_DNA"/>
</dbReference>
<feature type="coiled-coil region" evidence="1">
    <location>
        <begin position="65"/>
        <end position="92"/>
    </location>
</feature>
<comment type="caution">
    <text evidence="2">The sequence shown here is derived from an EMBL/GenBank/DDBJ whole genome shotgun (WGS) entry which is preliminary data.</text>
</comment>
<evidence type="ECO:0000256" key="1">
    <source>
        <dbReference type="SAM" id="Coils"/>
    </source>
</evidence>
<name>A0ABQ7U1R3_SOLTU</name>
<dbReference type="Proteomes" id="UP000826656">
    <property type="component" value="Unassembled WGS sequence"/>
</dbReference>
<sequence length="119" mass="13329">MVGFHRILDEWRQRQPTSEVGSTSSIDITSIWTNMAGGIKKGRVYELGAQPSSCHPSPFLSGASISQSLDDMEEMRRQMSELTERLKTSEVNFAKVQKCIDKHMAESDDSEEGTDSDEE</sequence>
<gene>
    <name evidence="2" type="ORF">KY290_033758</name>
</gene>
<organism evidence="2 3">
    <name type="scientific">Solanum tuberosum</name>
    <name type="common">Potato</name>
    <dbReference type="NCBI Taxonomy" id="4113"/>
    <lineage>
        <taxon>Eukaryota</taxon>
        <taxon>Viridiplantae</taxon>
        <taxon>Streptophyta</taxon>
        <taxon>Embryophyta</taxon>
        <taxon>Tracheophyta</taxon>
        <taxon>Spermatophyta</taxon>
        <taxon>Magnoliopsida</taxon>
        <taxon>eudicotyledons</taxon>
        <taxon>Gunneridae</taxon>
        <taxon>Pentapetalae</taxon>
        <taxon>asterids</taxon>
        <taxon>lamiids</taxon>
        <taxon>Solanales</taxon>
        <taxon>Solanaceae</taxon>
        <taxon>Solanoideae</taxon>
        <taxon>Solaneae</taxon>
        <taxon>Solanum</taxon>
    </lineage>
</organism>
<proteinExistence type="predicted"/>